<reference evidence="1" key="1">
    <citation type="submission" date="2023-04" db="EMBL/GenBank/DDBJ databases">
        <title>Black Yeasts Isolated from many extreme environments.</title>
        <authorList>
            <person name="Coleine C."/>
            <person name="Stajich J.E."/>
            <person name="Selbmann L."/>
        </authorList>
    </citation>
    <scope>NUCLEOTIDE SEQUENCE</scope>
    <source>
        <strain evidence="1">CCFEE 5312</strain>
    </source>
</reference>
<keyword evidence="2" id="KW-1185">Reference proteome</keyword>
<accession>A0AAJ0GFD5</accession>
<organism evidence="1 2">
    <name type="scientific">Extremus antarcticus</name>
    <dbReference type="NCBI Taxonomy" id="702011"/>
    <lineage>
        <taxon>Eukaryota</taxon>
        <taxon>Fungi</taxon>
        <taxon>Dikarya</taxon>
        <taxon>Ascomycota</taxon>
        <taxon>Pezizomycotina</taxon>
        <taxon>Dothideomycetes</taxon>
        <taxon>Dothideomycetidae</taxon>
        <taxon>Mycosphaerellales</taxon>
        <taxon>Extremaceae</taxon>
        <taxon>Extremus</taxon>
    </lineage>
</organism>
<dbReference type="Proteomes" id="UP001271007">
    <property type="component" value="Unassembled WGS sequence"/>
</dbReference>
<dbReference type="AlphaFoldDB" id="A0AAJ0GFD5"/>
<dbReference type="Gene3D" id="1.20.1290.10">
    <property type="entry name" value="AhpD-like"/>
    <property type="match status" value="1"/>
</dbReference>
<evidence type="ECO:0000313" key="2">
    <source>
        <dbReference type="Proteomes" id="UP001271007"/>
    </source>
</evidence>
<gene>
    <name evidence="1" type="ORF">LTR09_002945</name>
</gene>
<comment type="caution">
    <text evidence="1">The sequence shown here is derived from an EMBL/GenBank/DDBJ whole genome shotgun (WGS) entry which is preliminary data.</text>
</comment>
<dbReference type="EMBL" id="JAWDJX010000006">
    <property type="protein sequence ID" value="KAK3056438.1"/>
    <property type="molecule type" value="Genomic_DNA"/>
</dbReference>
<dbReference type="InterPro" id="IPR029032">
    <property type="entry name" value="AhpD-like"/>
</dbReference>
<sequence length="258" mass="28762">MTTSTHTRLFDFVTGCMHREGASGLPDSMVFNIAAVSLAAASHGHEVVHLYRHFCQKLPLPEQKKVQRRMKEAFVKTALFYGTPKALQALFPLFKDLGEEEVDVYGPRWERINGDIASPAPLFPTDLLAKGQTFFQNLWGPTAAAENSAFNLKHCPDLHFLVTWGLTWIIGGEDTIFKSHETCMLNAAASICSMNGGVAMWHVRGVVRQGGTMEQAKLAQDVGLGIKEMFRDEKPPGDLVVDFDQIDFEDRKSHARTR</sequence>
<evidence type="ECO:0000313" key="1">
    <source>
        <dbReference type="EMBL" id="KAK3056438.1"/>
    </source>
</evidence>
<name>A0AAJ0GFD5_9PEZI</name>
<protein>
    <submittedName>
        <fullName evidence="1">Uncharacterized protein</fullName>
    </submittedName>
</protein>
<proteinExistence type="predicted"/>